<dbReference type="Proteomes" id="UP001279860">
    <property type="component" value="Unassembled WGS sequence"/>
</dbReference>
<gene>
    <name evidence="6" type="ORF">SBX64_19185</name>
</gene>
<keyword evidence="3" id="KW-0663">Pyridoxal phosphate</keyword>
<organism evidence="6 7">
    <name type="scientific">Vibrio rhizosphaerae</name>
    <dbReference type="NCBI Taxonomy" id="398736"/>
    <lineage>
        <taxon>Bacteria</taxon>
        <taxon>Pseudomonadati</taxon>
        <taxon>Pseudomonadota</taxon>
        <taxon>Gammaproteobacteria</taxon>
        <taxon>Vibrionales</taxon>
        <taxon>Vibrionaceae</taxon>
        <taxon>Vibrio</taxon>
    </lineage>
</organism>
<protein>
    <submittedName>
        <fullName evidence="6">Type III PLP-dependent enzyme</fullName>
    </submittedName>
</protein>
<dbReference type="Gene3D" id="2.40.37.10">
    <property type="entry name" value="Lyase, Ornithine Decarboxylase, Chain A, domain 1"/>
    <property type="match status" value="1"/>
</dbReference>
<keyword evidence="4" id="KW-0456">Lyase</keyword>
<dbReference type="Pfam" id="PF02784">
    <property type="entry name" value="Orn_Arg_deC_N"/>
    <property type="match status" value="1"/>
</dbReference>
<dbReference type="SUPFAM" id="SSF50621">
    <property type="entry name" value="Alanine racemase C-terminal domain-like"/>
    <property type="match status" value="1"/>
</dbReference>
<comment type="similarity">
    <text evidence="2">Belongs to the Orn/Lys/Arg decarboxylase class-II family.</text>
</comment>
<dbReference type="PANTHER" id="PTHR11482:SF6">
    <property type="entry name" value="ORNITHINE DECARBOXYLASE 1-RELATED"/>
    <property type="match status" value="1"/>
</dbReference>
<evidence type="ECO:0000259" key="5">
    <source>
        <dbReference type="Pfam" id="PF02784"/>
    </source>
</evidence>
<proteinExistence type="inferred from homology"/>
<evidence type="ECO:0000256" key="1">
    <source>
        <dbReference type="ARBA" id="ARBA00001933"/>
    </source>
</evidence>
<comment type="caution">
    <text evidence="6">The sequence shown here is derived from an EMBL/GenBank/DDBJ whole genome shotgun (WGS) entry which is preliminary data.</text>
</comment>
<evidence type="ECO:0000256" key="4">
    <source>
        <dbReference type="ARBA" id="ARBA00023239"/>
    </source>
</evidence>
<evidence type="ECO:0000256" key="2">
    <source>
        <dbReference type="ARBA" id="ARBA00008872"/>
    </source>
</evidence>
<dbReference type="RefSeq" id="WP_318585683.1">
    <property type="nucleotide sequence ID" value="NZ_JAWRCP010000002.1"/>
</dbReference>
<dbReference type="InterPro" id="IPR002433">
    <property type="entry name" value="Orn_de-COase"/>
</dbReference>
<evidence type="ECO:0000313" key="6">
    <source>
        <dbReference type="EMBL" id="MDW6094673.1"/>
    </source>
</evidence>
<name>A0ABU4J0K4_9VIBR</name>
<dbReference type="PANTHER" id="PTHR11482">
    <property type="entry name" value="ARGININE/DIAMINOPIMELATE/ORNITHINE DECARBOXYLASE"/>
    <property type="match status" value="1"/>
</dbReference>
<keyword evidence="7" id="KW-1185">Reference proteome</keyword>
<dbReference type="Gene3D" id="3.20.20.10">
    <property type="entry name" value="Alanine racemase"/>
    <property type="match status" value="1"/>
</dbReference>
<dbReference type="EMBL" id="JAWRCP010000002">
    <property type="protein sequence ID" value="MDW6094673.1"/>
    <property type="molecule type" value="Genomic_DNA"/>
</dbReference>
<dbReference type="SUPFAM" id="SSF51419">
    <property type="entry name" value="PLP-binding barrel"/>
    <property type="match status" value="1"/>
</dbReference>
<accession>A0ABU4J0K4</accession>
<dbReference type="InterPro" id="IPR000183">
    <property type="entry name" value="Orn/DAP/Arg_de-COase"/>
</dbReference>
<evidence type="ECO:0000313" key="7">
    <source>
        <dbReference type="Proteomes" id="UP001279860"/>
    </source>
</evidence>
<dbReference type="CDD" id="cd00622">
    <property type="entry name" value="PLPDE_III_ODC"/>
    <property type="match status" value="1"/>
</dbReference>
<dbReference type="PRINTS" id="PR01179">
    <property type="entry name" value="ODADCRBXLASE"/>
</dbReference>
<comment type="cofactor">
    <cofactor evidence="1">
        <name>pyridoxal 5'-phosphate</name>
        <dbReference type="ChEBI" id="CHEBI:597326"/>
    </cofactor>
</comment>
<feature type="domain" description="Orn/DAP/Arg decarboxylase 2 N-terminal" evidence="5">
    <location>
        <begin position="44"/>
        <end position="277"/>
    </location>
</feature>
<reference evidence="6 7" key="1">
    <citation type="submission" date="2023-11" db="EMBL/GenBank/DDBJ databases">
        <title>Plant-associative lifestyle of Vibrio porteresiae and its evolutionary dynamics.</title>
        <authorList>
            <person name="Rameshkumar N."/>
            <person name="Kirti K."/>
        </authorList>
    </citation>
    <scope>NUCLEOTIDE SEQUENCE [LARGE SCALE GENOMIC DNA]</scope>
    <source>
        <strain evidence="6 7">MSSRF7</strain>
    </source>
</reference>
<sequence>MAHAHAVLNFQSFAARTLSADDVRLVESSVSQFGAPLLMLDCETIRQQYRALNHALPNVTLHFALKPLPHPVVVRTLLDEGASFDLATSGEVELVAQEGVPAERTIHTHPIKRDADIRDALAYGCSVFVVDNLNELAKFKPYKDEVELLVRLSFRNADVFADLSKKFGCSPEQALTIIETAQSWNIRIKGLSFHVGSQTINPQKYVDAIRTCHTVMEEVVARGLPALSTLDIGGGFPVSYTQQVMPIEQFCMPINEALLELPETVQVLAEPGRFIVAQAVMSVASVMGQAEREGQMWYYLDDGIYGSFSGLMFDDAQYPLVTLKQGGELLPSVLAGPTCDSIDVIAEDIMLPRLDNGDLVIGCMMGAYTSATATDFNFFKRAQTIVLNEAVFDEHAVSRERLIG</sequence>
<evidence type="ECO:0000256" key="3">
    <source>
        <dbReference type="ARBA" id="ARBA00022898"/>
    </source>
</evidence>
<dbReference type="InterPro" id="IPR022644">
    <property type="entry name" value="De-COase2_N"/>
</dbReference>
<dbReference type="PRINTS" id="PR01182">
    <property type="entry name" value="ORNDCRBXLASE"/>
</dbReference>
<dbReference type="InterPro" id="IPR029066">
    <property type="entry name" value="PLP-binding_barrel"/>
</dbReference>
<dbReference type="InterPro" id="IPR009006">
    <property type="entry name" value="Ala_racemase/Decarboxylase_C"/>
</dbReference>